<evidence type="ECO:0000313" key="3">
    <source>
        <dbReference type="EMBL" id="EEH56336.1"/>
    </source>
</evidence>
<dbReference type="AlphaFoldDB" id="C1MUI4"/>
<dbReference type="OMA" id="GSPRYLM"/>
<dbReference type="CDD" id="cd23767">
    <property type="entry name" value="IQCD"/>
    <property type="match status" value="1"/>
</dbReference>
<name>C1MUI4_MICPC</name>
<proteinExistence type="predicted"/>
<feature type="compositionally biased region" description="Basic and acidic residues" evidence="1">
    <location>
        <begin position="141"/>
        <end position="153"/>
    </location>
</feature>
<dbReference type="Pfam" id="PF26186">
    <property type="entry name" value="NPHP4_C2_3rd"/>
    <property type="match status" value="1"/>
</dbReference>
<dbReference type="OrthoDB" id="525524at2759"/>
<dbReference type="InterPro" id="IPR058765">
    <property type="entry name" value="NPHP4_C2-like"/>
</dbReference>
<dbReference type="RefSeq" id="XP_003059204.1">
    <property type="nucleotide sequence ID" value="XM_003059158.1"/>
</dbReference>
<gene>
    <name evidence="3" type="ORF">MICPUCDRAFT_40214</name>
</gene>
<evidence type="ECO:0000313" key="4">
    <source>
        <dbReference type="Proteomes" id="UP000001876"/>
    </source>
</evidence>
<feature type="compositionally biased region" description="Gly residues" evidence="1">
    <location>
        <begin position="763"/>
        <end position="774"/>
    </location>
</feature>
<feature type="compositionally biased region" description="Low complexity" evidence="1">
    <location>
        <begin position="75"/>
        <end position="87"/>
    </location>
</feature>
<accession>C1MUI4</accession>
<reference evidence="3 4" key="1">
    <citation type="journal article" date="2009" name="Science">
        <title>Green evolution and dynamic adaptations revealed by genomes of the marine picoeukaryotes Micromonas.</title>
        <authorList>
            <person name="Worden A.Z."/>
            <person name="Lee J.H."/>
            <person name="Mock T."/>
            <person name="Rouze P."/>
            <person name="Simmons M.P."/>
            <person name="Aerts A.L."/>
            <person name="Allen A.E."/>
            <person name="Cuvelier M.L."/>
            <person name="Derelle E."/>
            <person name="Everett M.V."/>
            <person name="Foulon E."/>
            <person name="Grimwood J."/>
            <person name="Gundlach H."/>
            <person name="Henrissat B."/>
            <person name="Napoli C."/>
            <person name="McDonald S.M."/>
            <person name="Parker M.S."/>
            <person name="Rombauts S."/>
            <person name="Salamov A."/>
            <person name="Von Dassow P."/>
            <person name="Badger J.H."/>
            <person name="Coutinho P.M."/>
            <person name="Demir E."/>
            <person name="Dubchak I."/>
            <person name="Gentemann C."/>
            <person name="Eikrem W."/>
            <person name="Gready J.E."/>
            <person name="John U."/>
            <person name="Lanier W."/>
            <person name="Lindquist E.A."/>
            <person name="Lucas S."/>
            <person name="Mayer K.F."/>
            <person name="Moreau H."/>
            <person name="Not F."/>
            <person name="Otillar R."/>
            <person name="Panaud O."/>
            <person name="Pangilinan J."/>
            <person name="Paulsen I."/>
            <person name="Piegu B."/>
            <person name="Poliakov A."/>
            <person name="Robbens S."/>
            <person name="Schmutz J."/>
            <person name="Toulza E."/>
            <person name="Wyss T."/>
            <person name="Zelensky A."/>
            <person name="Zhou K."/>
            <person name="Armbrust E.V."/>
            <person name="Bhattacharya D."/>
            <person name="Goodenough U.W."/>
            <person name="Van de Peer Y."/>
            <person name="Grigoriev I.V."/>
        </authorList>
    </citation>
    <scope>NUCLEOTIDE SEQUENCE [LARGE SCALE GENOMIC DNA]</scope>
    <source>
        <strain evidence="3 4">CCMP1545</strain>
    </source>
</reference>
<dbReference type="GO" id="GO:0005856">
    <property type="term" value="C:cytoskeleton"/>
    <property type="evidence" value="ECO:0007669"/>
    <property type="project" value="InterPro"/>
</dbReference>
<protein>
    <submittedName>
        <fullName evidence="3">Predicted protein</fullName>
    </submittedName>
</protein>
<dbReference type="Proteomes" id="UP000001876">
    <property type="component" value="Unassembled WGS sequence"/>
</dbReference>
<keyword evidence="4" id="KW-1185">Reference proteome</keyword>
<dbReference type="PROSITE" id="PS50096">
    <property type="entry name" value="IQ"/>
    <property type="match status" value="1"/>
</dbReference>
<feature type="region of interest" description="Disordered" evidence="1">
    <location>
        <begin position="1"/>
        <end position="153"/>
    </location>
</feature>
<dbReference type="STRING" id="564608.C1MUI4"/>
<feature type="region of interest" description="Disordered" evidence="1">
    <location>
        <begin position="342"/>
        <end position="368"/>
    </location>
</feature>
<dbReference type="KEGG" id="mpp:MICPUCDRAFT_40214"/>
<evidence type="ECO:0000259" key="2">
    <source>
        <dbReference type="Pfam" id="PF26186"/>
    </source>
</evidence>
<dbReference type="PANTHER" id="PTHR31043:SF3">
    <property type="entry name" value="NEPHROCYSTIN-4"/>
    <property type="match status" value="1"/>
</dbReference>
<dbReference type="PANTHER" id="PTHR31043">
    <property type="entry name" value="NEPHROCYSTIN-4"/>
    <property type="match status" value="1"/>
</dbReference>
<dbReference type="GeneID" id="9684939"/>
<dbReference type="InterPro" id="IPR029775">
    <property type="entry name" value="NPHP4"/>
</dbReference>
<dbReference type="GO" id="GO:0097730">
    <property type="term" value="C:non-motile cilium"/>
    <property type="evidence" value="ECO:0007669"/>
    <property type="project" value="InterPro"/>
</dbReference>
<feature type="region of interest" description="Disordered" evidence="1">
    <location>
        <begin position="747"/>
        <end position="775"/>
    </location>
</feature>
<organism evidence="4">
    <name type="scientific">Micromonas pusilla (strain CCMP1545)</name>
    <name type="common">Picoplanktonic green alga</name>
    <dbReference type="NCBI Taxonomy" id="564608"/>
    <lineage>
        <taxon>Eukaryota</taxon>
        <taxon>Viridiplantae</taxon>
        <taxon>Chlorophyta</taxon>
        <taxon>Mamiellophyceae</taxon>
        <taxon>Mamiellales</taxon>
        <taxon>Mamiellaceae</taxon>
        <taxon>Micromonas</taxon>
    </lineage>
</organism>
<dbReference type="EMBL" id="GG663740">
    <property type="protein sequence ID" value="EEH56336.1"/>
    <property type="molecule type" value="Genomic_DNA"/>
</dbReference>
<feature type="compositionally biased region" description="Low complexity" evidence="1">
    <location>
        <begin position="118"/>
        <end position="128"/>
    </location>
</feature>
<dbReference type="GO" id="GO:0090090">
    <property type="term" value="P:negative regulation of canonical Wnt signaling pathway"/>
    <property type="evidence" value="ECO:0007669"/>
    <property type="project" value="InterPro"/>
</dbReference>
<evidence type="ECO:0000256" key="1">
    <source>
        <dbReference type="SAM" id="MobiDB-lite"/>
    </source>
</evidence>
<sequence>MAGLAGLASRDATRSPASSIGGGYGLDAEVYSPPSAAGSPGGGGFGLDSEVRASSPPEGGGYGLSSEVSGDANDASAAAPASPPRAAGTHGEGLGALASGGPTLASSPPLSPRGGAGANANANANDAASPSYRGVSSPSNFRKEATDALAEKQSKQRLAAVFGSPNGEADALEPTNARQLELTRVEEANAATKIQAVFRGGKTREEIALAKRFGASSDPGQKDTVKRSLILSGDAQDRTEAASAAAAKSGYGLGADDWERFAARQLSRFVAPAPGGLTASDETRGYRLRVLAVEAYPFGAEAYRVAGRSNKVEVRAAVSFYDEASGTFHGATCSSVPEEVTLPPPEAANGAGRPQPAKGKNARDNAGKPKLPVATLDVQHDVYFTTKIRDARCLLVLEIVLVERRGGTIVRETSGGWAAIPTVDKNGREPVGEPSSAPIRAGSPRYLMWGRPRAGQHPPAQLGDARVHFIYEPAPMLSHAKALIPDDFPVTYGDVIPGMLRFDPFGQLTSNALAITSTLAAPVLAPTRRVALRGLKVRLPKALTDVVAASPATARAIHGPDAQPPSMESLAANPTAAAAAVAASKCVFMRASVHNGRRFVGASVDVDAWAADVDGVSTIRLTKDAVVPNVPEDVLVVLILEVMYRAPGTNDAPYVLGWTAVSPFKPGADFGDAVTADAPGGLELRVGGREATLRTTRGPRSEPAVDWRSVVQAPHEVWRGVVRYRGVAAAEDNAIAMSFEAIAAHGDAGDPGTPGRAKVSKIAGGGGSRAGAGAGRPDLREQIMASPRGDQQLAALAAAMQAQINQLAHTVHELRNSPVRTVAALPAAPAAPAPAPAAAISTEPEEEWPGGGDPNGPASAPKDAARNLFSGGVAAANPTKGLGGFTRATRARLHAAGADATLPPDVRLALRAGAAAESARRTGAPPPPPDMLKEHKDIKAVNEVIIQFLAYRKLDAINAANDGLADVHFTFNFFDFPGSTSRACRLTPSDAKPGEPQLLVPEGAARDTRSTSAGASAKAGEAWFKFVVDGDGNGAGDRRCDAHDAMHARRVDFVEYLARDQLHVDVTASRASTWRGCFGRGERARRCSWRRT</sequence>
<feature type="region of interest" description="Disordered" evidence="1">
    <location>
        <begin position="833"/>
        <end position="864"/>
    </location>
</feature>
<feature type="domain" description="NPHP4 C2-like" evidence="2">
    <location>
        <begin position="931"/>
        <end position="1066"/>
    </location>
</feature>